<dbReference type="Proteomes" id="UP001501153">
    <property type="component" value="Unassembled WGS sequence"/>
</dbReference>
<reference evidence="2" key="1">
    <citation type="journal article" date="2019" name="Int. J. Syst. Evol. Microbiol.">
        <title>The Global Catalogue of Microorganisms (GCM) 10K type strain sequencing project: providing services to taxonomists for standard genome sequencing and annotation.</title>
        <authorList>
            <consortium name="The Broad Institute Genomics Platform"/>
            <consortium name="The Broad Institute Genome Sequencing Center for Infectious Disease"/>
            <person name="Wu L."/>
            <person name="Ma J."/>
        </authorList>
    </citation>
    <scope>NUCLEOTIDE SEQUENCE [LARGE SCALE GENOMIC DNA]</scope>
    <source>
        <strain evidence="2">JCM 17923</strain>
    </source>
</reference>
<evidence type="ECO:0000313" key="2">
    <source>
        <dbReference type="Proteomes" id="UP001501153"/>
    </source>
</evidence>
<dbReference type="EMBL" id="BAABGZ010000027">
    <property type="protein sequence ID" value="GAA4358593.1"/>
    <property type="molecule type" value="Genomic_DNA"/>
</dbReference>
<protein>
    <recommendedName>
        <fullName evidence="3">Outer membrane protein beta-barrel domain-containing protein</fullName>
    </recommendedName>
</protein>
<keyword evidence="2" id="KW-1185">Reference proteome</keyword>
<accession>A0ABP8IGU6</accession>
<evidence type="ECO:0000313" key="1">
    <source>
        <dbReference type="EMBL" id="GAA4358593.1"/>
    </source>
</evidence>
<name>A0ABP8IGU6_9BACT</name>
<proteinExistence type="predicted"/>
<sequence length="231" mass="25311">MLVVLMLAALPQVRAQQVLVQANVATDTIPSVFGPNRRYFAHLYLGYGLVAGPSGGPGTPLRYGLASAELQGGVRLKRRFTQALALNLDLRYAYLSYALAQTQAKTLPSPRLHLRESLALHQLQPELSLRLNAGRRGNTVGHYLDLLAWGSWAMASTHTTEDEPGPGVSSLETTERGLAYLRRWGGGVGARLGADRYALLARYRVSSAFSSDYASYPELPRWVIGLELGWF</sequence>
<evidence type="ECO:0008006" key="3">
    <source>
        <dbReference type="Google" id="ProtNLM"/>
    </source>
</evidence>
<organism evidence="1 2">
    <name type="scientific">Hymenobacter saemangeumensis</name>
    <dbReference type="NCBI Taxonomy" id="1084522"/>
    <lineage>
        <taxon>Bacteria</taxon>
        <taxon>Pseudomonadati</taxon>
        <taxon>Bacteroidota</taxon>
        <taxon>Cytophagia</taxon>
        <taxon>Cytophagales</taxon>
        <taxon>Hymenobacteraceae</taxon>
        <taxon>Hymenobacter</taxon>
    </lineage>
</organism>
<comment type="caution">
    <text evidence="1">The sequence shown here is derived from an EMBL/GenBank/DDBJ whole genome shotgun (WGS) entry which is preliminary data.</text>
</comment>
<gene>
    <name evidence="1" type="ORF">GCM10023185_24450</name>
</gene>